<accession>A0ABP0GBP7</accession>
<dbReference type="EMBL" id="CAWYQH010000108">
    <property type="protein sequence ID" value="CAK8689228.1"/>
    <property type="molecule type" value="Genomic_DNA"/>
</dbReference>
<protein>
    <recommendedName>
        <fullName evidence="1">MGAT4 conserved region domain-containing protein</fullName>
    </recommendedName>
</protein>
<comment type="caution">
    <text evidence="2">The sequence shown here is derived from an EMBL/GenBank/DDBJ whole genome shotgun (WGS) entry which is preliminary data.</text>
</comment>
<evidence type="ECO:0000259" key="1">
    <source>
        <dbReference type="Pfam" id="PF04666"/>
    </source>
</evidence>
<evidence type="ECO:0000313" key="3">
    <source>
        <dbReference type="Proteomes" id="UP001642483"/>
    </source>
</evidence>
<dbReference type="Pfam" id="PF04666">
    <property type="entry name" value="MGAT4_cons"/>
    <property type="match status" value="1"/>
</dbReference>
<feature type="domain" description="MGAT4 conserved region" evidence="1">
    <location>
        <begin position="125"/>
        <end position="386"/>
    </location>
</feature>
<gene>
    <name evidence="2" type="ORF">CVLEPA_LOCUS21183</name>
</gene>
<dbReference type="Proteomes" id="UP001642483">
    <property type="component" value="Unassembled WGS sequence"/>
</dbReference>
<dbReference type="PANTHER" id="PTHR12062:SF9">
    <property type="entry name" value="ALPHA-1,3-MANNOSYL-GLYCOPROTEIN 4-BETA-N-ACETYLGLUCOSAMINYLTRANSFERASE A, ISOFORM A"/>
    <property type="match status" value="1"/>
</dbReference>
<reference evidence="2 3" key="1">
    <citation type="submission" date="2024-02" db="EMBL/GenBank/DDBJ databases">
        <authorList>
            <person name="Daric V."/>
            <person name="Darras S."/>
        </authorList>
    </citation>
    <scope>NUCLEOTIDE SEQUENCE [LARGE SCALE GENOMIC DNA]</scope>
</reference>
<evidence type="ECO:0000313" key="2">
    <source>
        <dbReference type="EMBL" id="CAK8689228.1"/>
    </source>
</evidence>
<proteinExistence type="predicted"/>
<dbReference type="InterPro" id="IPR006759">
    <property type="entry name" value="Glyco_transf_54"/>
</dbReference>
<dbReference type="InterPro" id="IPR057279">
    <property type="entry name" value="MGAT4"/>
</dbReference>
<sequence length="533" mass="60613">MLASHHYRSIRKCLKISSVTKFKVVLALACLVLSLGAIVINTNIMLSVRNSVSPEKLHKSLQNEMQHMVKHIQLLSSKTNEEKELLEVYHKPRMRLQNGRSITTKINVQQSKDDDNDTVPFFFQKNFTPLFVLGVGRTEKVSISIGIPSVKRAGVTYLYKTLQSIFRNMYPISEDDVSVVVFLAETDTKFVKSESSKIYSEFTREVDCGLLQIISPPKNFYPSFERLPQTLGDPTNRLQWRSKEVVDAAFLMFYCHNKAQYYLMLEDDVTAAKGFITGMKEFAEQNSDKDFAYLSFSGFNSIGKLFRSKDVPVWVTFFLSFYGKKPIDWLMIDFVHMKACHPELTADQCRQATQNVKPHSDRGYFQHIGKSSSLTGKHQELVDSSFSDRQVANNPHENPAAKIIATMKAKEGSNVDDWYDDSGGLNQHFQSRSLNVGDNIVIVFDRPQLLLKILVKTGTATEEMRLKEGSAVIEVTQAVSMTDRDKTKIQYQICATFDSKGTAQCLLNHTISMIRIRMLKTSSSVWFDTVFVQ</sequence>
<dbReference type="PANTHER" id="PTHR12062">
    <property type="entry name" value="N-ACETYLGLUCOSAMINYLTRANSFERASE VI"/>
    <property type="match status" value="1"/>
</dbReference>
<organism evidence="2 3">
    <name type="scientific">Clavelina lepadiformis</name>
    <name type="common">Light-bulb sea squirt</name>
    <name type="synonym">Ascidia lepadiformis</name>
    <dbReference type="NCBI Taxonomy" id="159417"/>
    <lineage>
        <taxon>Eukaryota</taxon>
        <taxon>Metazoa</taxon>
        <taxon>Chordata</taxon>
        <taxon>Tunicata</taxon>
        <taxon>Ascidiacea</taxon>
        <taxon>Aplousobranchia</taxon>
        <taxon>Clavelinidae</taxon>
        <taxon>Clavelina</taxon>
    </lineage>
</organism>
<name>A0ABP0GBP7_CLALP</name>
<keyword evidence="3" id="KW-1185">Reference proteome</keyword>